<dbReference type="InterPro" id="IPR050597">
    <property type="entry name" value="Cytochrome_c_Oxidase_Subunit"/>
</dbReference>
<evidence type="ECO:0000256" key="2">
    <source>
        <dbReference type="ARBA" id="ARBA00022448"/>
    </source>
</evidence>
<feature type="chain" id="PRO_5019721706" evidence="10">
    <location>
        <begin position="24"/>
        <end position="205"/>
    </location>
</feature>
<keyword evidence="13" id="KW-1185">Reference proteome</keyword>
<evidence type="ECO:0000256" key="6">
    <source>
        <dbReference type="ARBA" id="ARBA00022982"/>
    </source>
</evidence>
<dbReference type="GO" id="GO:0009055">
    <property type="term" value="F:electron transfer activity"/>
    <property type="evidence" value="ECO:0007669"/>
    <property type="project" value="InterPro"/>
</dbReference>
<feature type="binding site" description="covalent" evidence="8">
    <location>
        <position position="38"/>
    </location>
    <ligand>
        <name>heme c</name>
        <dbReference type="ChEBI" id="CHEBI:61717"/>
        <label>1</label>
    </ligand>
</feature>
<feature type="domain" description="Cytochrome c" evidence="11">
    <location>
        <begin position="26"/>
        <end position="104"/>
    </location>
</feature>
<keyword evidence="7 9" id="KW-0408">Iron</keyword>
<comment type="caution">
    <text evidence="12">The sequence shown here is derived from an EMBL/GenBank/DDBJ whole genome shotgun (WGS) entry which is preliminary data.</text>
</comment>
<evidence type="ECO:0000259" key="11">
    <source>
        <dbReference type="PROSITE" id="PS51007"/>
    </source>
</evidence>
<accession>A0A498C203</accession>
<keyword evidence="10" id="KW-0732">Signal</keyword>
<sequence length="205" mass="22246">MNNRFIAAAAGLFLAGASLPALAVDGDIEAGEQKASTCIACHGAQGNSTNPEWPSLAGQPAEYTVHQLKLFRDGGREDPLMSSQAAPLSDEDIRDLAVYYEAQEAKHHEADEELAERGKLIYRGGLPNEGVAACIACHGPAGEGIKGAKYPRVGGQHAEYMRKALREYRDGERDSDPNRMMRDIASRMSDEDIEAVTEYMTGLHR</sequence>
<reference evidence="12 13" key="1">
    <citation type="submission" date="2018-10" db="EMBL/GenBank/DDBJ databases">
        <title>Genomic Encyclopedia of Type Strains, Phase IV (KMG-IV): sequencing the most valuable type-strain genomes for metagenomic binning, comparative biology and taxonomic classification.</title>
        <authorList>
            <person name="Goeker M."/>
        </authorList>
    </citation>
    <scope>NUCLEOTIDE SEQUENCE [LARGE SCALE GENOMIC DNA]</scope>
    <source>
        <strain evidence="12 13">DSM 12769</strain>
    </source>
</reference>
<feature type="binding site" description="covalent" evidence="8">
    <location>
        <position position="134"/>
    </location>
    <ligand>
        <name>heme c</name>
        <dbReference type="ChEBI" id="CHEBI:61717"/>
        <label>2</label>
    </ligand>
</feature>
<dbReference type="Proteomes" id="UP000275461">
    <property type="component" value="Unassembled WGS sequence"/>
</dbReference>
<dbReference type="InterPro" id="IPR024167">
    <property type="entry name" value="Cytochrome_c4-like"/>
</dbReference>
<evidence type="ECO:0000256" key="9">
    <source>
        <dbReference type="PIRSR" id="PIRSR000005-2"/>
    </source>
</evidence>
<evidence type="ECO:0000256" key="10">
    <source>
        <dbReference type="SAM" id="SignalP"/>
    </source>
</evidence>
<dbReference type="GO" id="GO:0005506">
    <property type="term" value="F:iron ion binding"/>
    <property type="evidence" value="ECO:0007669"/>
    <property type="project" value="InterPro"/>
</dbReference>
<dbReference type="Gene3D" id="1.10.760.10">
    <property type="entry name" value="Cytochrome c-like domain"/>
    <property type="match status" value="2"/>
</dbReference>
<evidence type="ECO:0000313" key="13">
    <source>
        <dbReference type="Proteomes" id="UP000275461"/>
    </source>
</evidence>
<feature type="binding site" description="axial binding residue" evidence="9">
    <location>
        <position position="42"/>
    </location>
    <ligand>
        <name>heme c</name>
        <dbReference type="ChEBI" id="CHEBI:61717"/>
        <label>1</label>
    </ligand>
    <ligandPart>
        <name>Fe</name>
        <dbReference type="ChEBI" id="CHEBI:18248"/>
    </ligandPart>
</feature>
<evidence type="ECO:0000256" key="8">
    <source>
        <dbReference type="PIRSR" id="PIRSR000005-1"/>
    </source>
</evidence>
<name>A0A498C203_9GAMM</name>
<keyword evidence="6" id="KW-0249">Electron transport</keyword>
<dbReference type="PIRSF" id="PIRSF000005">
    <property type="entry name" value="Cytochrome_c4"/>
    <property type="match status" value="1"/>
</dbReference>
<dbReference type="PANTHER" id="PTHR33751:SF9">
    <property type="entry name" value="CYTOCHROME C4"/>
    <property type="match status" value="1"/>
</dbReference>
<keyword evidence="5" id="KW-0574">Periplasm</keyword>
<dbReference type="InterPro" id="IPR036909">
    <property type="entry name" value="Cyt_c-like_dom_sf"/>
</dbReference>
<keyword evidence="2" id="KW-0813">Transport</keyword>
<feature type="binding site" description="covalent" evidence="8">
    <location>
        <position position="137"/>
    </location>
    <ligand>
        <name>heme c</name>
        <dbReference type="ChEBI" id="CHEBI:61717"/>
        <label>2</label>
    </ligand>
</feature>
<evidence type="ECO:0000256" key="4">
    <source>
        <dbReference type="ARBA" id="ARBA00022723"/>
    </source>
</evidence>
<keyword evidence="3 8" id="KW-0349">Heme</keyword>
<dbReference type="Pfam" id="PF00034">
    <property type="entry name" value="Cytochrom_C"/>
    <property type="match status" value="2"/>
</dbReference>
<dbReference type="PANTHER" id="PTHR33751">
    <property type="entry name" value="CBB3-TYPE CYTOCHROME C OXIDASE SUBUNIT FIXP"/>
    <property type="match status" value="1"/>
</dbReference>
<feature type="domain" description="Cytochrome c" evidence="11">
    <location>
        <begin position="113"/>
        <end position="204"/>
    </location>
</feature>
<gene>
    <name evidence="12" type="ORF">DFR31_2611</name>
</gene>
<feature type="binding site" description="axial binding residue" evidence="9">
    <location>
        <position position="81"/>
    </location>
    <ligand>
        <name>heme c</name>
        <dbReference type="ChEBI" id="CHEBI:61717"/>
        <label>1</label>
    </ligand>
    <ligandPart>
        <name>Fe</name>
        <dbReference type="ChEBI" id="CHEBI:18248"/>
    </ligandPart>
</feature>
<comment type="subcellular location">
    <subcellularLocation>
        <location evidence="1">Periplasm</location>
    </subcellularLocation>
</comment>
<proteinExistence type="predicted"/>
<dbReference type="AlphaFoldDB" id="A0A498C203"/>
<organism evidence="12 13">
    <name type="scientific">Alkalispirillum mobile</name>
    <dbReference type="NCBI Taxonomy" id="85925"/>
    <lineage>
        <taxon>Bacteria</taxon>
        <taxon>Pseudomonadati</taxon>
        <taxon>Pseudomonadota</taxon>
        <taxon>Gammaproteobacteria</taxon>
        <taxon>Chromatiales</taxon>
        <taxon>Ectothiorhodospiraceae</taxon>
        <taxon>Alkalispirillum</taxon>
    </lineage>
</organism>
<dbReference type="PROSITE" id="PS51007">
    <property type="entry name" value="CYTC"/>
    <property type="match status" value="2"/>
</dbReference>
<feature type="binding site" description="axial binding residue" evidence="9">
    <location>
        <position position="181"/>
    </location>
    <ligand>
        <name>heme c</name>
        <dbReference type="ChEBI" id="CHEBI:61717"/>
        <label>2</label>
    </ligand>
    <ligandPart>
        <name>Fe</name>
        <dbReference type="ChEBI" id="CHEBI:18248"/>
    </ligandPart>
</feature>
<feature type="signal peptide" evidence="10">
    <location>
        <begin position="1"/>
        <end position="23"/>
    </location>
</feature>
<feature type="binding site" description="axial binding residue" evidence="9">
    <location>
        <position position="138"/>
    </location>
    <ligand>
        <name>heme c</name>
        <dbReference type="ChEBI" id="CHEBI:61717"/>
        <label>2</label>
    </ligand>
    <ligandPart>
        <name>Fe</name>
        <dbReference type="ChEBI" id="CHEBI:18248"/>
    </ligandPart>
</feature>
<evidence type="ECO:0000256" key="1">
    <source>
        <dbReference type="ARBA" id="ARBA00004418"/>
    </source>
</evidence>
<protein>
    <submittedName>
        <fullName evidence="12">Cytochrome c553</fullName>
    </submittedName>
</protein>
<dbReference type="RefSeq" id="WP_121443120.1">
    <property type="nucleotide sequence ID" value="NZ_RCDA01000006.1"/>
</dbReference>
<keyword evidence="4 9" id="KW-0479">Metal-binding</keyword>
<evidence type="ECO:0000256" key="3">
    <source>
        <dbReference type="ARBA" id="ARBA00022617"/>
    </source>
</evidence>
<evidence type="ECO:0000256" key="5">
    <source>
        <dbReference type="ARBA" id="ARBA00022764"/>
    </source>
</evidence>
<dbReference type="EMBL" id="RCDA01000006">
    <property type="protein sequence ID" value="RLK46481.1"/>
    <property type="molecule type" value="Genomic_DNA"/>
</dbReference>
<dbReference type="GO" id="GO:0042597">
    <property type="term" value="C:periplasmic space"/>
    <property type="evidence" value="ECO:0007669"/>
    <property type="project" value="UniProtKB-SubCell"/>
</dbReference>
<evidence type="ECO:0000256" key="7">
    <source>
        <dbReference type="ARBA" id="ARBA00023004"/>
    </source>
</evidence>
<dbReference type="InterPro" id="IPR009056">
    <property type="entry name" value="Cyt_c-like_dom"/>
</dbReference>
<comment type="PTM">
    <text evidence="8">Binds 2 heme c groups covalently per subunit.</text>
</comment>
<evidence type="ECO:0000313" key="12">
    <source>
        <dbReference type="EMBL" id="RLK46481.1"/>
    </source>
</evidence>
<feature type="binding site" description="covalent" evidence="8">
    <location>
        <position position="41"/>
    </location>
    <ligand>
        <name>heme c</name>
        <dbReference type="ChEBI" id="CHEBI:61717"/>
        <label>1</label>
    </ligand>
</feature>
<dbReference type="SUPFAM" id="SSF46626">
    <property type="entry name" value="Cytochrome c"/>
    <property type="match status" value="2"/>
</dbReference>
<dbReference type="OrthoDB" id="9773456at2"/>
<dbReference type="GO" id="GO:0020037">
    <property type="term" value="F:heme binding"/>
    <property type="evidence" value="ECO:0007669"/>
    <property type="project" value="InterPro"/>
</dbReference>